<organism evidence="6 7">
    <name type="scientific">Azohydromonas caseinilytica</name>
    <dbReference type="NCBI Taxonomy" id="2728836"/>
    <lineage>
        <taxon>Bacteria</taxon>
        <taxon>Pseudomonadati</taxon>
        <taxon>Pseudomonadota</taxon>
        <taxon>Betaproteobacteria</taxon>
        <taxon>Burkholderiales</taxon>
        <taxon>Sphaerotilaceae</taxon>
        <taxon>Azohydromonas</taxon>
    </lineage>
</organism>
<dbReference type="AlphaFoldDB" id="A0A848FHI2"/>
<evidence type="ECO:0000256" key="4">
    <source>
        <dbReference type="ARBA" id="ARBA00023163"/>
    </source>
</evidence>
<dbReference type="Gene3D" id="3.40.190.290">
    <property type="match status" value="1"/>
</dbReference>
<dbReference type="EMBL" id="JABBFW010000035">
    <property type="protein sequence ID" value="NML18606.1"/>
    <property type="molecule type" value="Genomic_DNA"/>
</dbReference>
<evidence type="ECO:0000259" key="5">
    <source>
        <dbReference type="PROSITE" id="PS50931"/>
    </source>
</evidence>
<dbReference type="GO" id="GO:0003700">
    <property type="term" value="F:DNA-binding transcription factor activity"/>
    <property type="evidence" value="ECO:0007669"/>
    <property type="project" value="InterPro"/>
</dbReference>
<protein>
    <submittedName>
        <fullName evidence="6">LysR family transcriptional regulator</fullName>
    </submittedName>
</protein>
<dbReference type="InterPro" id="IPR036388">
    <property type="entry name" value="WH-like_DNA-bd_sf"/>
</dbReference>
<dbReference type="Pfam" id="PF00126">
    <property type="entry name" value="HTH_1"/>
    <property type="match status" value="1"/>
</dbReference>
<dbReference type="FunFam" id="1.10.10.10:FF:000001">
    <property type="entry name" value="LysR family transcriptional regulator"/>
    <property type="match status" value="1"/>
</dbReference>
<dbReference type="RefSeq" id="WP_169163503.1">
    <property type="nucleotide sequence ID" value="NZ_JABBFW010000035.1"/>
</dbReference>
<accession>A0A848FHI2</accession>
<dbReference type="Gene3D" id="1.10.10.10">
    <property type="entry name" value="Winged helix-like DNA-binding domain superfamily/Winged helix DNA-binding domain"/>
    <property type="match status" value="1"/>
</dbReference>
<dbReference type="InterPro" id="IPR050950">
    <property type="entry name" value="HTH-type_LysR_regulators"/>
</dbReference>
<evidence type="ECO:0000256" key="2">
    <source>
        <dbReference type="ARBA" id="ARBA00023015"/>
    </source>
</evidence>
<dbReference type="Pfam" id="PF03466">
    <property type="entry name" value="LysR_substrate"/>
    <property type="match status" value="1"/>
</dbReference>
<comment type="caution">
    <text evidence="6">The sequence shown here is derived from an EMBL/GenBank/DDBJ whole genome shotgun (WGS) entry which is preliminary data.</text>
</comment>
<evidence type="ECO:0000313" key="6">
    <source>
        <dbReference type="EMBL" id="NML18606.1"/>
    </source>
</evidence>
<keyword evidence="2" id="KW-0805">Transcription regulation</keyword>
<dbReference type="InterPro" id="IPR000847">
    <property type="entry name" value="LysR_HTH_N"/>
</dbReference>
<comment type="similarity">
    <text evidence="1">Belongs to the LysR transcriptional regulatory family.</text>
</comment>
<dbReference type="SUPFAM" id="SSF53850">
    <property type="entry name" value="Periplasmic binding protein-like II"/>
    <property type="match status" value="1"/>
</dbReference>
<dbReference type="Proteomes" id="UP000574067">
    <property type="component" value="Unassembled WGS sequence"/>
</dbReference>
<keyword evidence="3" id="KW-0238">DNA-binding</keyword>
<keyword evidence="4" id="KW-0804">Transcription</keyword>
<dbReference type="GO" id="GO:0005829">
    <property type="term" value="C:cytosol"/>
    <property type="evidence" value="ECO:0007669"/>
    <property type="project" value="TreeGrafter"/>
</dbReference>
<dbReference type="PANTHER" id="PTHR30419">
    <property type="entry name" value="HTH-TYPE TRANSCRIPTIONAL REGULATOR YBHD"/>
    <property type="match status" value="1"/>
</dbReference>
<keyword evidence="7" id="KW-1185">Reference proteome</keyword>
<evidence type="ECO:0000256" key="1">
    <source>
        <dbReference type="ARBA" id="ARBA00009437"/>
    </source>
</evidence>
<dbReference type="InterPro" id="IPR036390">
    <property type="entry name" value="WH_DNA-bd_sf"/>
</dbReference>
<evidence type="ECO:0000313" key="7">
    <source>
        <dbReference type="Proteomes" id="UP000574067"/>
    </source>
</evidence>
<dbReference type="InterPro" id="IPR005119">
    <property type="entry name" value="LysR_subst-bd"/>
</dbReference>
<dbReference type="GO" id="GO:0003677">
    <property type="term" value="F:DNA binding"/>
    <property type="evidence" value="ECO:0007669"/>
    <property type="project" value="UniProtKB-KW"/>
</dbReference>
<dbReference type="PRINTS" id="PR00039">
    <property type="entry name" value="HTHLYSR"/>
</dbReference>
<proteinExistence type="inferred from homology"/>
<reference evidence="6 7" key="1">
    <citation type="submission" date="2020-04" db="EMBL/GenBank/DDBJ databases">
        <title>Azohydromonas sp. isolated from soil.</title>
        <authorList>
            <person name="Dahal R.H."/>
        </authorList>
    </citation>
    <scope>NUCLEOTIDE SEQUENCE [LARGE SCALE GENOMIC DNA]</scope>
    <source>
        <strain evidence="6 7">G-1-1-14</strain>
    </source>
</reference>
<feature type="domain" description="HTH lysR-type" evidence="5">
    <location>
        <begin position="1"/>
        <end position="58"/>
    </location>
</feature>
<dbReference type="PROSITE" id="PS50931">
    <property type="entry name" value="HTH_LYSR"/>
    <property type="match status" value="1"/>
</dbReference>
<dbReference type="SUPFAM" id="SSF46785">
    <property type="entry name" value="Winged helix' DNA-binding domain"/>
    <property type="match status" value="1"/>
</dbReference>
<name>A0A848FHI2_9BURK</name>
<sequence length="310" mass="32843">MNLKQLEYFVQVAELGSFSKAAAVLDIAQPALSRQVRALETELRETLLLRNGRGVALTEAGRRLLEHGTGILQAVAQARADMSASRDEAVGRIVIGVPPTMGRKLTVPLVENFKARLPRAQLAIVEGLSSHIVEWILSSRVDLGLLYNPEAQPGLEVMPLLNEPLCLVERCDAPSGRAAGRGLVPLRELAALPLVLPERAHVIRRQLETQAALAGLKLQIAWEVSSVAAIIELVAAGHGCAVLTASAVAASPRAAELRARPLTDPALTSVLCLARSSSRRPGPLMRQASQLLIDLSLGLPTGGVPAAGTD</sequence>
<gene>
    <name evidence="6" type="ORF">HHL10_26925</name>
</gene>
<evidence type="ECO:0000256" key="3">
    <source>
        <dbReference type="ARBA" id="ARBA00023125"/>
    </source>
</evidence>